<feature type="region of interest" description="Disordered" evidence="6">
    <location>
        <begin position="712"/>
        <end position="737"/>
    </location>
</feature>
<evidence type="ECO:0000256" key="3">
    <source>
        <dbReference type="ARBA" id="ARBA00022833"/>
    </source>
</evidence>
<feature type="compositionally biased region" description="Low complexity" evidence="6">
    <location>
        <begin position="547"/>
        <end position="557"/>
    </location>
</feature>
<keyword evidence="1 4" id="KW-0479">Metal-binding</keyword>
<keyword evidence="5" id="KW-0175">Coiled coil</keyword>
<evidence type="ECO:0000256" key="5">
    <source>
        <dbReference type="SAM" id="Coils"/>
    </source>
</evidence>
<dbReference type="Gene3D" id="4.10.1000.10">
    <property type="entry name" value="Zinc finger, CCCH-type"/>
    <property type="match status" value="1"/>
</dbReference>
<feature type="compositionally biased region" description="Acidic residues" evidence="6">
    <location>
        <begin position="137"/>
        <end position="152"/>
    </location>
</feature>
<feature type="region of interest" description="Disordered" evidence="6">
    <location>
        <begin position="135"/>
        <end position="181"/>
    </location>
</feature>
<reference evidence="8" key="1">
    <citation type="journal article" date="2007" name="Science">
        <title>Draft genome of the filarial nematode parasite Brugia malayi.</title>
        <authorList>
            <person name="Ghedin E."/>
            <person name="Wang S."/>
            <person name="Spiro D."/>
            <person name="Caler E."/>
            <person name="Zhao Q."/>
            <person name="Crabtree J."/>
            <person name="Allen J.E."/>
            <person name="Delcher A.L."/>
            <person name="Guiliano D.B."/>
            <person name="Miranda-Saavedra D."/>
            <person name="Angiuoli S.V."/>
            <person name="Creasy T."/>
            <person name="Amedeo P."/>
            <person name="Haas B."/>
            <person name="El-Sayed N.M."/>
            <person name="Wortman J.R."/>
            <person name="Feldblyum T."/>
            <person name="Tallon L."/>
            <person name="Schatz M."/>
            <person name="Shumway M."/>
            <person name="Koo H."/>
            <person name="Salzberg S.L."/>
            <person name="Schobel S."/>
            <person name="Pertea M."/>
            <person name="Pop M."/>
            <person name="White O."/>
            <person name="Barton G.J."/>
            <person name="Carlow C.K."/>
            <person name="Crawford M.J."/>
            <person name="Daub J."/>
            <person name="Dimmic M.W."/>
            <person name="Estes C.F."/>
            <person name="Foster J.M."/>
            <person name="Ganatra M."/>
            <person name="Gregory W.F."/>
            <person name="Johnson N.M."/>
            <person name="Jin J."/>
            <person name="Komuniecki R."/>
            <person name="Korf I."/>
            <person name="Kumar S."/>
            <person name="Laney S."/>
            <person name="Li B.W."/>
            <person name="Li W."/>
            <person name="Lindblom T.H."/>
            <person name="Lustigman S."/>
            <person name="Ma D."/>
            <person name="Maina C.V."/>
            <person name="Martin D.M."/>
            <person name="McCarter J.P."/>
            <person name="McReynolds L."/>
            <person name="Mitreva M."/>
            <person name="Nutman T.B."/>
            <person name="Parkinson J."/>
            <person name="Peregrin-Alvarez J.M."/>
            <person name="Poole C."/>
            <person name="Ren Q."/>
            <person name="Saunders L."/>
            <person name="Sluder A.E."/>
            <person name="Smith K."/>
            <person name="Stanke M."/>
            <person name="Unnasch T.R."/>
            <person name="Ware J."/>
            <person name="Wei A.D."/>
            <person name="Weil G."/>
            <person name="Williams D.J."/>
            <person name="Zhang Y."/>
            <person name="Williams S.A."/>
            <person name="Fraser-Liggett C."/>
            <person name="Slatko B."/>
            <person name="Blaxter M.L."/>
            <person name="Scott A.L."/>
        </authorList>
    </citation>
    <scope>NUCLEOTIDE SEQUENCE [LARGE SCALE GENOMIC DNA]</scope>
</reference>
<dbReference type="GO" id="GO:0071011">
    <property type="term" value="C:precatalytic spliceosome"/>
    <property type="evidence" value="ECO:0007669"/>
    <property type="project" value="TreeGrafter"/>
</dbReference>
<feature type="compositionally biased region" description="Polar residues" evidence="6">
    <location>
        <begin position="262"/>
        <end position="271"/>
    </location>
</feature>
<feature type="region of interest" description="Disordered" evidence="6">
    <location>
        <begin position="497"/>
        <end position="589"/>
    </location>
</feature>
<keyword evidence="3 4" id="KW-0862">Zinc</keyword>
<evidence type="ECO:0000256" key="6">
    <source>
        <dbReference type="SAM" id="MobiDB-lite"/>
    </source>
</evidence>
<feature type="region of interest" description="Disordered" evidence="6">
    <location>
        <begin position="227"/>
        <end position="356"/>
    </location>
</feature>
<dbReference type="PROSITE" id="PS50103">
    <property type="entry name" value="ZF_C3H1"/>
    <property type="match status" value="1"/>
</dbReference>
<dbReference type="GO" id="GO:0008270">
    <property type="term" value="F:zinc ion binding"/>
    <property type="evidence" value="ECO:0007669"/>
    <property type="project" value="UniProtKB-KW"/>
</dbReference>
<feature type="coiled-coil region" evidence="5">
    <location>
        <begin position="909"/>
        <end position="936"/>
    </location>
</feature>
<feature type="zinc finger region" description="C3H1-type" evidence="4">
    <location>
        <begin position="197"/>
        <end position="224"/>
    </location>
</feature>
<feature type="compositionally biased region" description="Polar residues" evidence="6">
    <location>
        <begin position="232"/>
        <end position="246"/>
    </location>
</feature>
<feature type="compositionally biased region" description="Polar residues" evidence="6">
    <location>
        <begin position="1"/>
        <end position="11"/>
    </location>
</feature>
<name>A8QCJ5_BRUMA</name>
<dbReference type="GO" id="GO:0003723">
    <property type="term" value="F:RNA binding"/>
    <property type="evidence" value="ECO:0007669"/>
    <property type="project" value="TreeGrafter"/>
</dbReference>
<evidence type="ECO:0000259" key="7">
    <source>
        <dbReference type="PROSITE" id="PS50103"/>
    </source>
</evidence>
<feature type="compositionally biased region" description="Basic residues" evidence="6">
    <location>
        <begin position="717"/>
        <end position="730"/>
    </location>
</feature>
<feature type="compositionally biased region" description="Basic residues" evidence="6">
    <location>
        <begin position="671"/>
        <end position="685"/>
    </location>
</feature>
<evidence type="ECO:0000256" key="4">
    <source>
        <dbReference type="PROSITE-ProRule" id="PRU00723"/>
    </source>
</evidence>
<feature type="compositionally biased region" description="Basic residues" evidence="6">
    <location>
        <begin position="341"/>
        <end position="351"/>
    </location>
</feature>
<feature type="domain" description="C3H1-type" evidence="7">
    <location>
        <begin position="197"/>
        <end position="224"/>
    </location>
</feature>
<dbReference type="AlphaFoldDB" id="A8QCJ5"/>
<dbReference type="EMBL" id="DS239429">
    <property type="protein sequence ID" value="EDP30085.1"/>
    <property type="molecule type" value="Genomic_DNA"/>
</dbReference>
<organism evidence="8">
    <name type="scientific">Brugia malayi</name>
    <name type="common">Filarial nematode worm</name>
    <dbReference type="NCBI Taxonomy" id="6279"/>
    <lineage>
        <taxon>Eukaryota</taxon>
        <taxon>Metazoa</taxon>
        <taxon>Ecdysozoa</taxon>
        <taxon>Nematoda</taxon>
        <taxon>Chromadorea</taxon>
        <taxon>Rhabditida</taxon>
        <taxon>Spirurina</taxon>
        <taxon>Spiruromorpha</taxon>
        <taxon>Filarioidea</taxon>
        <taxon>Onchocercidae</taxon>
        <taxon>Brugia</taxon>
    </lineage>
</organism>
<dbReference type="PANTHER" id="PTHR46582:SF1">
    <property type="entry name" value="ZINC FINGER CCCH DOMAIN-CONTAINING PROTEIN 18"/>
    <property type="match status" value="1"/>
</dbReference>
<dbReference type="InterPro" id="IPR036855">
    <property type="entry name" value="Znf_CCCH_sf"/>
</dbReference>
<evidence type="ECO:0000313" key="8">
    <source>
        <dbReference type="EMBL" id="EDP30085.1"/>
    </source>
</evidence>
<evidence type="ECO:0000256" key="2">
    <source>
        <dbReference type="ARBA" id="ARBA00022771"/>
    </source>
</evidence>
<feature type="compositionally biased region" description="Basic and acidic residues" evidence="6">
    <location>
        <begin position="278"/>
        <end position="317"/>
    </location>
</feature>
<dbReference type="PANTHER" id="PTHR46582">
    <property type="entry name" value="ZINC FINGER CCCH DOMAIN-CONTAINING PROTEIN 18"/>
    <property type="match status" value="1"/>
</dbReference>
<keyword evidence="2 4" id="KW-0863">Zinc-finger</keyword>
<gene>
    <name evidence="8" type="ORF">Bm1_49690</name>
</gene>
<protein>
    <recommendedName>
        <fullName evidence="7">C3H1-type domain-containing protein</fullName>
    </recommendedName>
</protein>
<feature type="compositionally biased region" description="Basic and acidic residues" evidence="6">
    <location>
        <begin position="247"/>
        <end position="261"/>
    </location>
</feature>
<proteinExistence type="predicted"/>
<sequence length="939" mass="105149">MDGVGISSNSENSDENTHGAKSSLNDVQIFVRFLEFFNFAFRHGTVSALYKDSYTGRELWSSGSNLAMESDVDAELDYDEELERIEEQSEVTAIKNEVSSNSERNRYDGDFVKRSTVGLDYDESSTHKVIVGTGKEVEDELSEEGEIDDLEEGELKSDEDSVTGSIYSNEKSTRRSVGQNRGKVLERTPHRLWRDSSAPVGICKFYLRGTCTWGPDCKYLHMKESRLDGSAPVQSSSNESTYSERMNTTDKGRTKSKEFNKPDTNALTVYPSSSTSNENERSNGNETPWEKGLRQARELMMRASKKREEEPDFDRKRLVLAPSGDMDRPRTTDEESDDSRGHRKIGRHRTSRSPLSRGIVRGLNGFVRPRVDVPYPRLRKYDSPVRTDDISDDRYFELEHRGIYERNELTKPRKIPSLIDTMLEGGRFGFSGRYDYGRDEPSRLPPKGCFLHYFAFSRLQCIVLVHLLFVDICIHLSGPAIKTRGIHLPAFSKDLGPQVLYPNGRPTSRRHGPPPRREICTLSCVSPSSPNDHYRVSRRDSPPCSPRSPLSRTPRNSHSPSQRRSLSPAGKRRGSPLLADRREANRKRSSVCAVGGLLSVGDQIRDPWERSHKKGRSKDRELISLTLGAELQKTRRTGNNKKQTCRQDTASSTSSASRRSASAGSSVTSRSRSHSRPSSRNRHQSTFRPSLGSAVASRNLIDDDGSLRATDLSSFRIPKKKRSSPAHPVHRSSTPAIRGYMHSFERSTNQNKGYSSSSLLKRPSLCPLLRSGIAQRGIKRVEGITGRTNRAYKRNVLFAGKDDISSDESSSSTSGSSSSSSDDAEPAAYRLKKKIDDGLPTEGIPLSPEAAAEDVSSDEEEILSDTSVHELVVHHSKKVLAGNSRPVSRKAVAECHESRVDDDDYVDNEAEKEERRAELLRQLKCVEEAIARKRSRPVI</sequence>
<feature type="compositionally biased region" description="Basic and acidic residues" evidence="6">
    <location>
        <begin position="532"/>
        <end position="541"/>
    </location>
</feature>
<feature type="region of interest" description="Disordered" evidence="6">
    <location>
        <begin position="631"/>
        <end position="694"/>
    </location>
</feature>
<dbReference type="InterPro" id="IPR000571">
    <property type="entry name" value="Znf_CCCH"/>
</dbReference>
<feature type="region of interest" description="Disordered" evidence="6">
    <location>
        <begin position="802"/>
        <end position="827"/>
    </location>
</feature>
<accession>A8QCJ5</accession>
<feature type="compositionally biased region" description="Polar residues" evidence="6">
    <location>
        <begin position="162"/>
        <end position="179"/>
    </location>
</feature>
<dbReference type="InterPro" id="IPR052647">
    <property type="entry name" value="Zinc_finger_CCCH-type"/>
</dbReference>
<dbReference type="SUPFAM" id="SSF90229">
    <property type="entry name" value="CCCH zinc finger"/>
    <property type="match status" value="1"/>
</dbReference>
<evidence type="ECO:0000256" key="1">
    <source>
        <dbReference type="ARBA" id="ARBA00022723"/>
    </source>
</evidence>
<dbReference type="Pfam" id="PF00642">
    <property type="entry name" value="zf-CCCH"/>
    <property type="match status" value="1"/>
</dbReference>
<feature type="region of interest" description="Disordered" evidence="6">
    <location>
        <begin position="1"/>
        <end position="21"/>
    </location>
</feature>
<feature type="compositionally biased region" description="Low complexity" evidence="6">
    <location>
        <begin position="649"/>
        <end position="670"/>
    </location>
</feature>
<feature type="compositionally biased region" description="Low complexity" evidence="6">
    <location>
        <begin position="807"/>
        <end position="821"/>
    </location>
</feature>